<dbReference type="InterPro" id="IPR000582">
    <property type="entry name" value="Acyl-CoA-binding_protein"/>
</dbReference>
<evidence type="ECO:0000259" key="6">
    <source>
        <dbReference type="PROSITE" id="PS51228"/>
    </source>
</evidence>
<dbReference type="PROSITE" id="PS51228">
    <property type="entry name" value="ACB_2"/>
    <property type="match status" value="1"/>
</dbReference>
<evidence type="ECO:0000256" key="5">
    <source>
        <dbReference type="PROSITE-ProRule" id="PRU00023"/>
    </source>
</evidence>
<dbReference type="InterPro" id="IPR014352">
    <property type="entry name" value="FERM/acyl-CoA-bd_prot_sf"/>
</dbReference>
<dbReference type="Gene3D" id="1.25.40.20">
    <property type="entry name" value="Ankyrin repeat-containing domain"/>
    <property type="match status" value="1"/>
</dbReference>
<evidence type="ECO:0000256" key="1">
    <source>
        <dbReference type="ARBA" id="ARBA00018419"/>
    </source>
</evidence>
<dbReference type="OrthoDB" id="10254927at2759"/>
<organism evidence="7 8">
    <name type="scientific">Armadillidium nasatum</name>
    <dbReference type="NCBI Taxonomy" id="96803"/>
    <lineage>
        <taxon>Eukaryota</taxon>
        <taxon>Metazoa</taxon>
        <taxon>Ecdysozoa</taxon>
        <taxon>Arthropoda</taxon>
        <taxon>Crustacea</taxon>
        <taxon>Multicrustacea</taxon>
        <taxon>Malacostraca</taxon>
        <taxon>Eumalacostraca</taxon>
        <taxon>Peracarida</taxon>
        <taxon>Isopoda</taxon>
        <taxon>Oniscidea</taxon>
        <taxon>Crinocheta</taxon>
        <taxon>Armadillidiidae</taxon>
        <taxon>Armadillidium</taxon>
    </lineage>
</organism>
<dbReference type="EMBL" id="SEYY01001086">
    <property type="protein sequence ID" value="KAB7505849.1"/>
    <property type="molecule type" value="Genomic_DNA"/>
</dbReference>
<dbReference type="Pfam" id="PF00887">
    <property type="entry name" value="ACBP"/>
    <property type="match status" value="1"/>
</dbReference>
<evidence type="ECO:0000256" key="4">
    <source>
        <dbReference type="ARBA" id="ARBA00023121"/>
    </source>
</evidence>
<evidence type="ECO:0000313" key="8">
    <source>
        <dbReference type="Proteomes" id="UP000326759"/>
    </source>
</evidence>
<dbReference type="PROSITE" id="PS50297">
    <property type="entry name" value="ANK_REP_REGION"/>
    <property type="match status" value="2"/>
</dbReference>
<keyword evidence="2" id="KW-0677">Repeat</keyword>
<dbReference type="SMART" id="SM00248">
    <property type="entry name" value="ANK"/>
    <property type="match status" value="2"/>
</dbReference>
<evidence type="ECO:0000256" key="2">
    <source>
        <dbReference type="ARBA" id="ARBA00022737"/>
    </source>
</evidence>
<evidence type="ECO:0000313" key="7">
    <source>
        <dbReference type="EMBL" id="KAB7505849.1"/>
    </source>
</evidence>
<reference evidence="7 8" key="1">
    <citation type="journal article" date="2019" name="PLoS Biol.">
        <title>Sex chromosomes control vertical transmission of feminizing Wolbachia symbionts in an isopod.</title>
        <authorList>
            <person name="Becking T."/>
            <person name="Chebbi M.A."/>
            <person name="Giraud I."/>
            <person name="Moumen B."/>
            <person name="Laverre T."/>
            <person name="Caubet Y."/>
            <person name="Peccoud J."/>
            <person name="Gilbert C."/>
            <person name="Cordaux R."/>
        </authorList>
    </citation>
    <scope>NUCLEOTIDE SEQUENCE [LARGE SCALE GENOMIC DNA]</scope>
    <source>
        <strain evidence="7">ANa2</strain>
        <tissue evidence="7">Whole body excluding digestive tract and cuticle</tissue>
    </source>
</reference>
<gene>
    <name evidence="7" type="primary">ACBD6</name>
    <name evidence="7" type="ORF">Anas_03148</name>
</gene>
<protein>
    <recommendedName>
        <fullName evidence="1">Acyl-CoA-binding domain-containing protein 6</fullName>
    </recommendedName>
</protein>
<dbReference type="InterPro" id="IPR035984">
    <property type="entry name" value="Acyl-CoA-binding_sf"/>
</dbReference>
<dbReference type="InterPro" id="IPR036770">
    <property type="entry name" value="Ankyrin_rpt-contain_sf"/>
</dbReference>
<keyword evidence="3 5" id="KW-0040">ANK repeat</keyword>
<dbReference type="Gene3D" id="1.20.80.10">
    <property type="match status" value="1"/>
</dbReference>
<dbReference type="PRINTS" id="PR00689">
    <property type="entry name" value="ACOABINDINGP"/>
</dbReference>
<dbReference type="PANTHER" id="PTHR24119">
    <property type="entry name" value="ACYL-COA-BINDING DOMAIN-CONTAINING PROTEIN 6"/>
    <property type="match status" value="1"/>
</dbReference>
<dbReference type="GO" id="GO:0000062">
    <property type="term" value="F:fatty-acyl-CoA binding"/>
    <property type="evidence" value="ECO:0007669"/>
    <property type="project" value="InterPro"/>
</dbReference>
<dbReference type="Pfam" id="PF12796">
    <property type="entry name" value="Ank_2"/>
    <property type="match status" value="1"/>
</dbReference>
<proteinExistence type="predicted"/>
<accession>A0A5N5TI38</accession>
<feature type="repeat" description="ANK" evidence="5">
    <location>
        <begin position="149"/>
        <end position="171"/>
    </location>
</feature>
<comment type="caution">
    <text evidence="7">The sequence shown here is derived from an EMBL/GenBank/DDBJ whole genome shotgun (WGS) entry which is preliminary data.</text>
</comment>
<name>A0A5N5TI38_9CRUS</name>
<feature type="repeat" description="ANK" evidence="5">
    <location>
        <begin position="183"/>
        <end position="215"/>
    </location>
</feature>
<dbReference type="AlphaFoldDB" id="A0A5N5TI38"/>
<keyword evidence="4" id="KW-0446">Lipid-binding</keyword>
<feature type="domain" description="ACB" evidence="6">
    <location>
        <begin position="11"/>
        <end position="96"/>
    </location>
</feature>
<evidence type="ECO:0000256" key="3">
    <source>
        <dbReference type="ARBA" id="ARBA00023043"/>
    </source>
</evidence>
<dbReference type="Proteomes" id="UP000326759">
    <property type="component" value="Unassembled WGS sequence"/>
</dbReference>
<dbReference type="PANTHER" id="PTHR24119:SF0">
    <property type="entry name" value="ACYL-COA-BINDING DOMAIN-CONTAINING PROTEIN 6"/>
    <property type="match status" value="1"/>
</dbReference>
<sequence>MDVNVNSDDSLSKTFNIAASYVASISLDVSVDDRLYLYSHYKQAIEGECSIPKPSFFDLQGRKKWEAWKSLKQLPKEKAMELYIEKVTELDPSWKLVAPTKTGWVSVSTMVREDPIDESAKNIFDFVQENNLDKMKLYSSEELSVCDESGMSLLHWASDRGYLEMVQYLLKQIPQHINSQDNEGQTPLHYAVSCSHEEVVKILLANNANTNVKDEEGTFPIDLSQNESITSMLKQIL</sequence>
<dbReference type="SUPFAM" id="SSF48403">
    <property type="entry name" value="Ankyrin repeat"/>
    <property type="match status" value="1"/>
</dbReference>
<dbReference type="InterPro" id="IPR002110">
    <property type="entry name" value="Ankyrin_rpt"/>
</dbReference>
<dbReference type="PROSITE" id="PS50088">
    <property type="entry name" value="ANK_REPEAT"/>
    <property type="match status" value="2"/>
</dbReference>
<keyword evidence="8" id="KW-1185">Reference proteome</keyword>
<dbReference type="SUPFAM" id="SSF47027">
    <property type="entry name" value="Acyl-CoA binding protein"/>
    <property type="match status" value="1"/>
</dbReference>